<evidence type="ECO:0000256" key="1">
    <source>
        <dbReference type="ARBA" id="ARBA00022741"/>
    </source>
</evidence>
<dbReference type="FunFam" id="1.10.8.60:FF:000002">
    <property type="entry name" value="ATP-dependent Clp protease ATP-binding subunit ClpX"/>
    <property type="match status" value="1"/>
</dbReference>
<sequence length="562" mass="62569">MLCVIISVKGKKISSTRLSYNHRNAVRCLSTSPILKKRKSYSDGGSRRNGTGYTCPHCKSPFVLDDGWNTLHVKDKVLRLICRNCQTTCQLDYSKEVVEIRQIMKEKQKSLPTPKQLYSYLEKHVIGQEHAKRALSVAVYNHYKRVRQSSSVSKEENGIHEINTTKVNQKPNLRDFPVDSFLGGKSPIINYLLTEERKKTQALIEKSAGTDIVKTIDLTMDENLQLEKSNILMIGPTGSGKTYLVQVIANFLDVPFAVCDCTTLTQAGYVGADVEDVVTRLLQNANYNVERCQQGIIYLDEVDKITAMKSLHSRDIGGEGVQQSLLKMIEGTVMNVPEGGGKKSATVPIDTTNILFIASGAFVGLDKIVRKRVAKKSLGFSQNTEKSQQSVMGRFGFVDLGDLESSGDLDVIQSDTLVKCVEPSDLILFGLIPEFIGRMPVIVPLENLTLEMLVRILTEPQRALVSQFQKSFEIDQCHLEFKPEALHAIAERAKNSGTGARGLRAILEKILLDPQFDIPGSDIQTVIVTENMVRQNEPATYIRGSKNVVKRPEHSVMRNPLS</sequence>
<protein>
    <recommendedName>
        <fullName evidence="7">ATP-dependent Clp protease ATP-binding subunit clpX-like, mitochondrial</fullName>
    </recommendedName>
</protein>
<keyword evidence="6" id="KW-1185">Reference proteome</keyword>
<dbReference type="GO" id="GO:0051603">
    <property type="term" value="P:proteolysis involved in protein catabolic process"/>
    <property type="evidence" value="ECO:0007669"/>
    <property type="project" value="TreeGrafter"/>
</dbReference>
<comment type="caution">
    <text evidence="5">The sequence shown here is derived from an EMBL/GenBank/DDBJ whole genome shotgun (WGS) entry which is preliminary data.</text>
</comment>
<evidence type="ECO:0000313" key="5">
    <source>
        <dbReference type="EMBL" id="KAK3098619.1"/>
    </source>
</evidence>
<name>A0AA88YC97_PINIB</name>
<dbReference type="GO" id="GO:0005759">
    <property type="term" value="C:mitochondrial matrix"/>
    <property type="evidence" value="ECO:0007669"/>
    <property type="project" value="TreeGrafter"/>
</dbReference>
<evidence type="ECO:0000313" key="6">
    <source>
        <dbReference type="Proteomes" id="UP001186944"/>
    </source>
</evidence>
<dbReference type="InterPro" id="IPR003593">
    <property type="entry name" value="AAA+_ATPase"/>
</dbReference>
<reference evidence="5" key="1">
    <citation type="submission" date="2019-08" db="EMBL/GenBank/DDBJ databases">
        <title>The improved chromosome-level genome for the pearl oyster Pinctada fucata martensii using PacBio sequencing and Hi-C.</title>
        <authorList>
            <person name="Zheng Z."/>
        </authorList>
    </citation>
    <scope>NUCLEOTIDE SEQUENCE</scope>
    <source>
        <strain evidence="5">ZZ-2019</strain>
        <tissue evidence="5">Adductor muscle</tissue>
    </source>
</reference>
<gene>
    <name evidence="5" type="ORF">FSP39_021277</name>
</gene>
<evidence type="ECO:0008006" key="7">
    <source>
        <dbReference type="Google" id="ProtNLM"/>
    </source>
</evidence>
<evidence type="ECO:0000259" key="3">
    <source>
        <dbReference type="SMART" id="SM00382"/>
    </source>
</evidence>
<keyword evidence="1" id="KW-0547">Nucleotide-binding</keyword>
<dbReference type="SMART" id="SM00382">
    <property type="entry name" value="AAA"/>
    <property type="match status" value="1"/>
</dbReference>
<dbReference type="Pfam" id="PF07724">
    <property type="entry name" value="AAA_2"/>
    <property type="match status" value="1"/>
</dbReference>
<dbReference type="GO" id="GO:0016887">
    <property type="term" value="F:ATP hydrolysis activity"/>
    <property type="evidence" value="ECO:0007669"/>
    <property type="project" value="InterPro"/>
</dbReference>
<dbReference type="Gene3D" id="1.10.8.60">
    <property type="match status" value="1"/>
</dbReference>
<organism evidence="5 6">
    <name type="scientific">Pinctada imbricata</name>
    <name type="common">Atlantic pearl-oyster</name>
    <name type="synonym">Pinctada martensii</name>
    <dbReference type="NCBI Taxonomy" id="66713"/>
    <lineage>
        <taxon>Eukaryota</taxon>
        <taxon>Metazoa</taxon>
        <taxon>Spiralia</taxon>
        <taxon>Lophotrochozoa</taxon>
        <taxon>Mollusca</taxon>
        <taxon>Bivalvia</taxon>
        <taxon>Autobranchia</taxon>
        <taxon>Pteriomorphia</taxon>
        <taxon>Pterioida</taxon>
        <taxon>Pterioidea</taxon>
        <taxon>Pteriidae</taxon>
        <taxon>Pinctada</taxon>
    </lineage>
</organism>
<dbReference type="CDD" id="cd19497">
    <property type="entry name" value="RecA-like_ClpX"/>
    <property type="match status" value="1"/>
</dbReference>
<dbReference type="NCBIfam" id="NF003745">
    <property type="entry name" value="PRK05342.1"/>
    <property type="match status" value="1"/>
</dbReference>
<dbReference type="InterPro" id="IPR050052">
    <property type="entry name" value="ATP-dep_Clp_protease_ClpX"/>
</dbReference>
<dbReference type="PANTHER" id="PTHR48102:SF7">
    <property type="entry name" value="ATP-DEPENDENT CLP PROTEASE ATP-BINDING SUBUNIT CLPX-LIKE, MITOCHONDRIAL"/>
    <property type="match status" value="1"/>
</dbReference>
<dbReference type="SMART" id="SM01086">
    <property type="entry name" value="ClpB_D2-small"/>
    <property type="match status" value="1"/>
</dbReference>
<dbReference type="PANTHER" id="PTHR48102">
    <property type="entry name" value="ATP-DEPENDENT CLP PROTEASE ATP-BINDING SUBUNIT CLPX-LIKE, MITOCHONDRIAL-RELATED"/>
    <property type="match status" value="1"/>
</dbReference>
<dbReference type="Proteomes" id="UP001186944">
    <property type="component" value="Unassembled WGS sequence"/>
</dbReference>
<feature type="domain" description="AAA+ ATPase" evidence="3">
    <location>
        <begin position="227"/>
        <end position="384"/>
    </location>
</feature>
<dbReference type="Gene3D" id="3.40.50.300">
    <property type="entry name" value="P-loop containing nucleotide triphosphate hydrolases"/>
    <property type="match status" value="1"/>
</dbReference>
<dbReference type="AlphaFoldDB" id="A0AA88YC97"/>
<dbReference type="EMBL" id="VSWD01000007">
    <property type="protein sequence ID" value="KAK3098619.1"/>
    <property type="molecule type" value="Genomic_DNA"/>
</dbReference>
<dbReference type="GO" id="GO:0005524">
    <property type="term" value="F:ATP binding"/>
    <property type="evidence" value="ECO:0007669"/>
    <property type="project" value="UniProtKB-KW"/>
</dbReference>
<accession>A0AA88YC97</accession>
<dbReference type="Pfam" id="PF10431">
    <property type="entry name" value="ClpB_D2-small"/>
    <property type="match status" value="1"/>
</dbReference>
<dbReference type="SUPFAM" id="SSF52540">
    <property type="entry name" value="P-loop containing nucleoside triphosphate hydrolases"/>
    <property type="match status" value="1"/>
</dbReference>
<dbReference type="InterPro" id="IPR003959">
    <property type="entry name" value="ATPase_AAA_core"/>
</dbReference>
<dbReference type="InterPro" id="IPR019489">
    <property type="entry name" value="Clp_ATPase_C"/>
</dbReference>
<dbReference type="InterPro" id="IPR027417">
    <property type="entry name" value="P-loop_NTPase"/>
</dbReference>
<keyword evidence="2" id="KW-0067">ATP-binding</keyword>
<evidence type="ECO:0000256" key="2">
    <source>
        <dbReference type="ARBA" id="ARBA00022840"/>
    </source>
</evidence>
<feature type="domain" description="Clp ATPase C-terminal" evidence="4">
    <location>
        <begin position="448"/>
        <end position="541"/>
    </location>
</feature>
<evidence type="ECO:0000259" key="4">
    <source>
        <dbReference type="SMART" id="SM01086"/>
    </source>
</evidence>
<proteinExistence type="predicted"/>